<organism evidence="2 3">
    <name type="scientific">Salinicoccus sediminis</name>
    <dbReference type="NCBI Taxonomy" id="1432562"/>
    <lineage>
        <taxon>Bacteria</taxon>
        <taxon>Bacillati</taxon>
        <taxon>Bacillota</taxon>
        <taxon>Bacilli</taxon>
        <taxon>Bacillales</taxon>
        <taxon>Staphylococcaceae</taxon>
        <taxon>Salinicoccus</taxon>
    </lineage>
</organism>
<evidence type="ECO:0000256" key="1">
    <source>
        <dbReference type="SAM" id="Phobius"/>
    </source>
</evidence>
<accession>A0A0M2SFH4</accession>
<proteinExistence type="predicted"/>
<dbReference type="PATRIC" id="fig|1432562.3.peg.2420"/>
<dbReference type="AlphaFoldDB" id="A0A0M2SFH4"/>
<keyword evidence="1" id="KW-0812">Transmembrane</keyword>
<evidence type="ECO:0000313" key="2">
    <source>
        <dbReference type="EMBL" id="KKK33484.1"/>
    </source>
</evidence>
<dbReference type="RefSeq" id="WP_046517695.1">
    <property type="nucleotide sequence ID" value="NZ_LAYZ01000025.1"/>
</dbReference>
<dbReference type="Proteomes" id="UP000034287">
    <property type="component" value="Unassembled WGS sequence"/>
</dbReference>
<evidence type="ECO:0000313" key="3">
    <source>
        <dbReference type="Proteomes" id="UP000034287"/>
    </source>
</evidence>
<name>A0A0M2SFH4_9STAP</name>
<comment type="caution">
    <text evidence="2">The sequence shown here is derived from an EMBL/GenBank/DDBJ whole genome shotgun (WGS) entry which is preliminary data.</text>
</comment>
<reference evidence="2 3" key="1">
    <citation type="submission" date="2015-04" db="EMBL/GenBank/DDBJ databases">
        <title>Taxonomic description and genome sequence of Salinicoccus sediminis sp. nov., a novel hyper halotolerant bacterium isolated from marine sediment.</title>
        <authorList>
            <person name="Mathan Kumar R."/>
            <person name="Kaur G."/>
            <person name="Kumar N."/>
            <person name="Kumar A."/>
            <person name="Singh N.K."/>
            <person name="Kaur N."/>
            <person name="Mayilraj S."/>
        </authorList>
    </citation>
    <scope>NUCLEOTIDE SEQUENCE [LARGE SCALE GENOMIC DNA]</scope>
    <source>
        <strain evidence="2 3">SV-16</strain>
    </source>
</reference>
<keyword evidence="1" id="KW-0472">Membrane</keyword>
<dbReference type="OrthoDB" id="2390411at2"/>
<protein>
    <submittedName>
        <fullName evidence="2">Uncharacterized protein</fullName>
    </submittedName>
</protein>
<dbReference type="EMBL" id="LAYZ01000025">
    <property type="protein sequence ID" value="KKK33484.1"/>
    <property type="molecule type" value="Genomic_DNA"/>
</dbReference>
<dbReference type="STRING" id="1432562.WN59_12110"/>
<feature type="transmembrane region" description="Helical" evidence="1">
    <location>
        <begin position="6"/>
        <end position="26"/>
    </location>
</feature>
<gene>
    <name evidence="2" type="ORF">WN59_12110</name>
</gene>
<keyword evidence="3" id="KW-1185">Reference proteome</keyword>
<sequence>MENLDFIIILLMLLVIVLFILSRRMIGNIMKASTGKDRLGEMIRKVWKYDSQGKVRNETIEKVMQDFNLGKREAEYLYERAMKEKEEDG</sequence>
<keyword evidence="1" id="KW-1133">Transmembrane helix</keyword>